<dbReference type="InterPro" id="IPR031475">
    <property type="entry name" value="NBD_C"/>
</dbReference>
<protein>
    <submittedName>
        <fullName evidence="9">Four-carbon acid sugar kinase family protein</fullName>
    </submittedName>
</protein>
<dbReference type="Proteomes" id="UP000192422">
    <property type="component" value="Chromosome"/>
</dbReference>
<evidence type="ECO:0000256" key="2">
    <source>
        <dbReference type="ARBA" id="ARBA00022679"/>
    </source>
</evidence>
<dbReference type="RefSeq" id="WP_083078279.1">
    <property type="nucleotide sequence ID" value="NZ_CP053562.1"/>
</dbReference>
<reference evidence="9 10" key="1">
    <citation type="submission" date="2020-05" db="EMBL/GenBank/DDBJ databases">
        <title>Thioclava electrotropha strain Elox9 finished genome.</title>
        <authorList>
            <person name="Rowe A.R."/>
            <person name="Wilbanks E.G."/>
        </authorList>
    </citation>
    <scope>NUCLEOTIDE SEQUENCE [LARGE SCALE GENOMIC DNA]</scope>
    <source>
        <strain evidence="9 10">Elox9</strain>
    </source>
</reference>
<sequence length="450" mass="47699">MKPRLAWFGDDFTGSAAVMEVLAFAGLRAVLFSDIPTLELRARFGEVDAIGLASTARTDTPERMRRTLSKPLKWLHDTGADLLHYKVCSTFDSSPQSGSIGCAIETALKVRPSRVVPLVTAAPQMRRYQAFGHLYAGSFDGVFRLDRHPVMARHPVTPMQESDLLRHLALQTDLKSALIDFEQLAEDGGENALNAASAAGARIVSIDSMEPASEEAVGKLLWSHRRDSGLVVGSQGVEYALVRHWRATGELAPAASPASAGTVDQIAVISGSVSPSTAQQIAWSQAHGFEVIRFDPTSVLTGGAGRQAEIDRTARAALDAQSRGASPLITSATGPDDPDVARFREALTRSDIDADTANERIGRSLGAVLDRVLTEGGLRRAVISGGDTSGHGMRALGISALEAVAPTIPGAALCRAHSETHHDGLEIALKGGQMGSEDFFGWIRAGGGPR</sequence>
<dbReference type="Pfam" id="PF17042">
    <property type="entry name" value="NBD_C"/>
    <property type="match status" value="1"/>
</dbReference>
<feature type="domain" description="Four-carbon acid sugar kinase N-terminal" evidence="7">
    <location>
        <begin position="6"/>
        <end position="241"/>
    </location>
</feature>
<dbReference type="Gene3D" id="3.40.980.20">
    <property type="entry name" value="Four-carbon acid sugar kinase, nucleotide binding domain"/>
    <property type="match status" value="1"/>
</dbReference>
<evidence type="ECO:0000259" key="8">
    <source>
        <dbReference type="Pfam" id="PF17042"/>
    </source>
</evidence>
<evidence type="ECO:0000256" key="1">
    <source>
        <dbReference type="ARBA" id="ARBA00005715"/>
    </source>
</evidence>
<gene>
    <name evidence="9" type="ORF">AKL02_017805</name>
</gene>
<comment type="similarity">
    <text evidence="1">Belongs to the four-carbon acid sugar kinase family.</text>
</comment>
<keyword evidence="6" id="KW-0119">Carbohydrate metabolism</keyword>
<dbReference type="InterPro" id="IPR010737">
    <property type="entry name" value="4-carb_acid_sugar_kinase_N"/>
</dbReference>
<dbReference type="InterPro" id="IPR042213">
    <property type="entry name" value="NBD_C_sf"/>
</dbReference>
<dbReference type="EMBL" id="CP053562">
    <property type="protein sequence ID" value="QPZ92558.1"/>
    <property type="molecule type" value="Genomic_DNA"/>
</dbReference>
<accession>A0ABX6YXU3</accession>
<evidence type="ECO:0000256" key="6">
    <source>
        <dbReference type="ARBA" id="ARBA00023277"/>
    </source>
</evidence>
<keyword evidence="5" id="KW-0067">ATP-binding</keyword>
<dbReference type="InterPro" id="IPR037051">
    <property type="entry name" value="4-carb_acid_sugar_kinase_N_sf"/>
</dbReference>
<dbReference type="Gene3D" id="3.40.50.10840">
    <property type="entry name" value="Putative sugar-binding, N-terminal domain"/>
    <property type="match status" value="1"/>
</dbReference>
<evidence type="ECO:0000313" key="10">
    <source>
        <dbReference type="Proteomes" id="UP000192422"/>
    </source>
</evidence>
<evidence type="ECO:0000256" key="4">
    <source>
        <dbReference type="ARBA" id="ARBA00022777"/>
    </source>
</evidence>
<dbReference type="Pfam" id="PF07005">
    <property type="entry name" value="SBD_N"/>
    <property type="match status" value="1"/>
</dbReference>
<name>A0ABX6YXU3_9RHOB</name>
<evidence type="ECO:0000256" key="3">
    <source>
        <dbReference type="ARBA" id="ARBA00022741"/>
    </source>
</evidence>
<feature type="domain" description="Four-carbon acid sugar kinase nucleotide binding" evidence="8">
    <location>
        <begin position="267"/>
        <end position="440"/>
    </location>
</feature>
<proteinExistence type="inferred from homology"/>
<evidence type="ECO:0000256" key="5">
    <source>
        <dbReference type="ARBA" id="ARBA00022840"/>
    </source>
</evidence>
<evidence type="ECO:0000313" key="9">
    <source>
        <dbReference type="EMBL" id="QPZ92558.1"/>
    </source>
</evidence>
<keyword evidence="10" id="KW-1185">Reference proteome</keyword>
<keyword evidence="2" id="KW-0808">Transferase</keyword>
<dbReference type="SUPFAM" id="SSF142764">
    <property type="entry name" value="YgbK-like"/>
    <property type="match status" value="1"/>
</dbReference>
<dbReference type="GO" id="GO:0016301">
    <property type="term" value="F:kinase activity"/>
    <property type="evidence" value="ECO:0007669"/>
    <property type="project" value="UniProtKB-KW"/>
</dbReference>
<keyword evidence="4 9" id="KW-0418">Kinase</keyword>
<keyword evidence="3" id="KW-0547">Nucleotide-binding</keyword>
<organism evidence="9 10">
    <name type="scientific">Thioclava electrotropha</name>
    <dbReference type="NCBI Taxonomy" id="1549850"/>
    <lineage>
        <taxon>Bacteria</taxon>
        <taxon>Pseudomonadati</taxon>
        <taxon>Pseudomonadota</taxon>
        <taxon>Alphaproteobacteria</taxon>
        <taxon>Rhodobacterales</taxon>
        <taxon>Paracoccaceae</taxon>
        <taxon>Thioclava</taxon>
    </lineage>
</organism>
<evidence type="ECO:0000259" key="7">
    <source>
        <dbReference type="Pfam" id="PF07005"/>
    </source>
</evidence>